<protein>
    <submittedName>
        <fullName evidence="1">Uncharacterized protein</fullName>
    </submittedName>
</protein>
<gene>
    <name evidence="1" type="ORF">HPB49_005728</name>
</gene>
<dbReference type="EMBL" id="CM023474">
    <property type="protein sequence ID" value="KAH7949173.1"/>
    <property type="molecule type" value="Genomic_DNA"/>
</dbReference>
<evidence type="ECO:0000313" key="1">
    <source>
        <dbReference type="EMBL" id="KAH7949173.1"/>
    </source>
</evidence>
<accession>A0ACB8CQ79</accession>
<name>A0ACB8CQ79_DERSI</name>
<dbReference type="Proteomes" id="UP000821865">
    <property type="component" value="Chromosome 5"/>
</dbReference>
<organism evidence="1 2">
    <name type="scientific">Dermacentor silvarum</name>
    <name type="common">Tick</name>
    <dbReference type="NCBI Taxonomy" id="543639"/>
    <lineage>
        <taxon>Eukaryota</taxon>
        <taxon>Metazoa</taxon>
        <taxon>Ecdysozoa</taxon>
        <taxon>Arthropoda</taxon>
        <taxon>Chelicerata</taxon>
        <taxon>Arachnida</taxon>
        <taxon>Acari</taxon>
        <taxon>Parasitiformes</taxon>
        <taxon>Ixodida</taxon>
        <taxon>Ixodoidea</taxon>
        <taxon>Ixodidae</taxon>
        <taxon>Rhipicephalinae</taxon>
        <taxon>Dermacentor</taxon>
    </lineage>
</organism>
<sequence length="395" mass="44541">MVTPTAAKATMDAPEPSYAEATSSLERLKAQAALSDLDREQMECRDTDEGDDIIPHDTDTPTTRIEQDEGKEGDWQTLLTMHSPEEASRKSWKENRGAGSGYDSSSQHLGPPKKPPLKKKSRANRLPPLPKEDFKIIVRPHQVRPIKKLTAPQISEAVIMVTQRKVRGQQFLLRLKPGSNIFIISTPQQEVADIVGKITTLVINSKQHAVKAYVTGGDDTKKGVVQGLSPHTSPETLQANLPASERKEWRYYERAWEEKCPSCYPFKNTVQFGKACLQTGHRTDVCPQPHTSVCNRCGTKEPEPEHECKPTCTTCGEEHLAGSKDCKKRFKKPQQNNKMPRKSSSRISKAPSKESPPRPRWYDTDDTEDDWPPLRRQENLQAASPRQERFGSRER</sequence>
<reference evidence="1" key="1">
    <citation type="submission" date="2020-05" db="EMBL/GenBank/DDBJ databases">
        <title>Large-scale comparative analyses of tick genomes elucidate their genetic diversity and vector capacities.</title>
        <authorList>
            <person name="Jia N."/>
            <person name="Wang J."/>
            <person name="Shi W."/>
            <person name="Du L."/>
            <person name="Sun Y."/>
            <person name="Zhan W."/>
            <person name="Jiang J."/>
            <person name="Wang Q."/>
            <person name="Zhang B."/>
            <person name="Ji P."/>
            <person name="Sakyi L.B."/>
            <person name="Cui X."/>
            <person name="Yuan T."/>
            <person name="Jiang B."/>
            <person name="Yang W."/>
            <person name="Lam T.T.-Y."/>
            <person name="Chang Q."/>
            <person name="Ding S."/>
            <person name="Wang X."/>
            <person name="Zhu J."/>
            <person name="Ruan X."/>
            <person name="Zhao L."/>
            <person name="Wei J."/>
            <person name="Que T."/>
            <person name="Du C."/>
            <person name="Cheng J."/>
            <person name="Dai P."/>
            <person name="Han X."/>
            <person name="Huang E."/>
            <person name="Gao Y."/>
            <person name="Liu J."/>
            <person name="Shao H."/>
            <person name="Ye R."/>
            <person name="Li L."/>
            <person name="Wei W."/>
            <person name="Wang X."/>
            <person name="Wang C."/>
            <person name="Yang T."/>
            <person name="Huo Q."/>
            <person name="Li W."/>
            <person name="Guo W."/>
            <person name="Chen H."/>
            <person name="Zhou L."/>
            <person name="Ni X."/>
            <person name="Tian J."/>
            <person name="Zhou Y."/>
            <person name="Sheng Y."/>
            <person name="Liu T."/>
            <person name="Pan Y."/>
            <person name="Xia L."/>
            <person name="Li J."/>
            <person name="Zhao F."/>
            <person name="Cao W."/>
        </authorList>
    </citation>
    <scope>NUCLEOTIDE SEQUENCE</scope>
    <source>
        <strain evidence="1">Dsil-2018</strain>
    </source>
</reference>
<keyword evidence="2" id="KW-1185">Reference proteome</keyword>
<comment type="caution">
    <text evidence="1">The sequence shown here is derived from an EMBL/GenBank/DDBJ whole genome shotgun (WGS) entry which is preliminary data.</text>
</comment>
<proteinExistence type="predicted"/>
<evidence type="ECO:0000313" key="2">
    <source>
        <dbReference type="Proteomes" id="UP000821865"/>
    </source>
</evidence>